<feature type="chain" id="PRO_5045858634" evidence="2">
    <location>
        <begin position="20"/>
        <end position="229"/>
    </location>
</feature>
<keyword evidence="5" id="KW-1185">Reference proteome</keyword>
<evidence type="ECO:0000313" key="5">
    <source>
        <dbReference type="Proteomes" id="UP001211005"/>
    </source>
</evidence>
<gene>
    <name evidence="4" type="ORF">O3303_15635</name>
</gene>
<sequence length="229" mass="24955">MKKLATSLLLLGAATAAHAQTSAGTVLLGGNVGYNSSKEKISSGSYAFENSQQAFRIVPTVGYFITDNLALGLAGGIERGKAKSSYKNDDPYATSNQYELTGRSSSTYVGPFVRYYKMVGEKAAFYGQLDASYRKGSAENERITPSSEIEVVKDNNRGFSSNITPGFVFFPTNKLGLELTLGYLGYYRAKTVQEKTDQMQEWRRENSSFGASFGLQYLNIGASFYLGGK</sequence>
<dbReference type="InterPro" id="IPR011250">
    <property type="entry name" value="OMP/PagP_B-barrel"/>
</dbReference>
<proteinExistence type="predicted"/>
<dbReference type="Pfam" id="PF13505">
    <property type="entry name" value="OMP_b-brl"/>
    <property type="match status" value="1"/>
</dbReference>
<dbReference type="Proteomes" id="UP001211005">
    <property type="component" value="Chromosome"/>
</dbReference>
<keyword evidence="1 2" id="KW-0732">Signal</keyword>
<feature type="domain" description="Outer membrane protein beta-barrel" evidence="3">
    <location>
        <begin position="6"/>
        <end position="195"/>
    </location>
</feature>
<dbReference type="SUPFAM" id="SSF56925">
    <property type="entry name" value="OMPA-like"/>
    <property type="match status" value="1"/>
</dbReference>
<accession>A0ABY7LP72</accession>
<name>A0ABY7LP72_9BACT</name>
<protein>
    <submittedName>
        <fullName evidence="4">Outer membrane beta-barrel protein</fullName>
    </submittedName>
</protein>
<organism evidence="4 5">
    <name type="scientific">Hymenobacter canadensis</name>
    <dbReference type="NCBI Taxonomy" id="2999067"/>
    <lineage>
        <taxon>Bacteria</taxon>
        <taxon>Pseudomonadati</taxon>
        <taxon>Bacteroidota</taxon>
        <taxon>Cytophagia</taxon>
        <taxon>Cytophagales</taxon>
        <taxon>Hymenobacteraceae</taxon>
        <taxon>Hymenobacter</taxon>
    </lineage>
</organism>
<feature type="signal peptide" evidence="2">
    <location>
        <begin position="1"/>
        <end position="19"/>
    </location>
</feature>
<dbReference type="EMBL" id="CP114767">
    <property type="protein sequence ID" value="WBA41242.1"/>
    <property type="molecule type" value="Genomic_DNA"/>
</dbReference>
<reference evidence="4 5" key="1">
    <citation type="submission" date="2022-12" db="EMBL/GenBank/DDBJ databases">
        <title>Hymenobacter canadensis sp. nov. isolated from lake water of the Cambridge Bay, Canada.</title>
        <authorList>
            <person name="Kim W.H."/>
            <person name="Lee Y.M."/>
        </authorList>
    </citation>
    <scope>NUCLEOTIDE SEQUENCE [LARGE SCALE GENOMIC DNA]</scope>
    <source>
        <strain evidence="4 5">PAMC 29467</strain>
    </source>
</reference>
<evidence type="ECO:0000256" key="1">
    <source>
        <dbReference type="ARBA" id="ARBA00022729"/>
    </source>
</evidence>
<evidence type="ECO:0000313" key="4">
    <source>
        <dbReference type="EMBL" id="WBA41242.1"/>
    </source>
</evidence>
<evidence type="ECO:0000256" key="2">
    <source>
        <dbReference type="SAM" id="SignalP"/>
    </source>
</evidence>
<dbReference type="RefSeq" id="WP_269559319.1">
    <property type="nucleotide sequence ID" value="NZ_CP114767.1"/>
</dbReference>
<dbReference type="InterPro" id="IPR027385">
    <property type="entry name" value="Beta-barrel_OMP"/>
</dbReference>
<evidence type="ECO:0000259" key="3">
    <source>
        <dbReference type="Pfam" id="PF13505"/>
    </source>
</evidence>